<gene>
    <name evidence="12" type="ORF">LAZ67_11003756</name>
</gene>
<evidence type="ECO:0000256" key="5">
    <source>
        <dbReference type="ARBA" id="ARBA00022753"/>
    </source>
</evidence>
<keyword evidence="13" id="KW-1185">Reference proteome</keyword>
<accession>A0ABY6L034</accession>
<feature type="domain" description="Vps53 N-terminal" evidence="10">
    <location>
        <begin position="46"/>
        <end position="480"/>
    </location>
</feature>
<feature type="region of interest" description="Disordered" evidence="9">
    <location>
        <begin position="370"/>
        <end position="438"/>
    </location>
</feature>
<dbReference type="Gene3D" id="1.10.357.110">
    <property type="entry name" value="Vacuolar protein sorting-associated protein 53, C-terminus"/>
    <property type="match status" value="1"/>
</dbReference>
<feature type="coiled-coil region" evidence="8">
    <location>
        <begin position="117"/>
        <end position="144"/>
    </location>
</feature>
<evidence type="ECO:0000256" key="1">
    <source>
        <dbReference type="ARBA" id="ARBA00004150"/>
    </source>
</evidence>
<comment type="subcellular location">
    <subcellularLocation>
        <location evidence="2">Endosome membrane</location>
        <topology evidence="2">Peripheral membrane protein</topology>
    </subcellularLocation>
    <subcellularLocation>
        <location evidence="1">Golgi apparatus</location>
        <location evidence="1">trans-Golgi network membrane</location>
        <topology evidence="1">Peripheral membrane protein</topology>
    </subcellularLocation>
</comment>
<evidence type="ECO:0000256" key="6">
    <source>
        <dbReference type="ARBA" id="ARBA00023034"/>
    </source>
</evidence>
<sequence length="875" mass="97895">MANTTTLDFDDDIIEDENFNSTITFAPEVQKSIEEVLSTTDPLDAPDFNAIDYINSLFPTEQSLSSIDEVMARMRGKIRHLDEDIRGVIRGQTATGQDGQVALDEAHRTIELLFIRIRDIKARAEKSEQMVKEITRDIKQLDHAKRHLTTSITTLNHLHMLVEGVASLQSLIRRRQYGDVASLLQGVVNVLDHFKSYQSIPQLRRLADQVHTIKTEVAQQITADFHNSFAGPNAKNFTPNQQLAEACLVISILDPKVKRDLLKWFVALQLVEYTHLFQESQDIAWLDKIDRRYAWLKKHLVEFDEKFGRMFPPDWELSERIAIEFCHVTRRELAKLLKARLQEIDVRLLLFSIQRTVTFEMQLGHRFSGSTLETRALPQPTTNTPSSPPATPPAASNPFEDGSTDDANNPFAEDAAAETQANFEKEDGRKASKTASATSPALQNPFQGIISSCFEPHLNIYVESQDKHLAQMLEKFASEVQKSRGVSAVTVLPSCGDLFVFYKKCLVQCTQLSTGRPMLALASTFQKYLREYATRVLQGSLPRQGSSLLVSNPASLISSLLKEGEVGGSSFSPAEQAHVCTVLSTAEYCLETTQQLEEKLREKVDPGLSGMVDFGPEQDLFFNVISHCIQLLVADLEAGCEPGLGAMTRLQWGAVEAVGDQSAYVTALAAHLQHNLPQLREHLAQSRRYFTQLCLKFANSFIPRFVAQLFKCRPLSPVGAEQLLLDTHMLKTVLLELPTLGADVARKPPASYIKIVVKGMTKAEMLLKVVMAPHSPPENFVDNFIKAPAGVGSDGVPESPGYEDYANLGRIFLRGRIDLKKVIELKGGTAPFKIHLPILSMQSIIQTLILNMPQHQLWNYRYLSQIKNECSEKRS</sequence>
<dbReference type="Pfam" id="PF16854">
    <property type="entry name" value="VPS53_C"/>
    <property type="match status" value="1"/>
</dbReference>
<evidence type="ECO:0000256" key="9">
    <source>
        <dbReference type="SAM" id="MobiDB-lite"/>
    </source>
</evidence>
<dbReference type="Pfam" id="PF04100">
    <property type="entry name" value="Vps53_N"/>
    <property type="match status" value="1"/>
</dbReference>
<dbReference type="PANTHER" id="PTHR12820">
    <property type="entry name" value="VACUOLAR SORTING PROTEIN 53"/>
    <property type="match status" value="1"/>
</dbReference>
<organism evidence="12 13">
    <name type="scientific">Cordylochernes scorpioides</name>
    <dbReference type="NCBI Taxonomy" id="51811"/>
    <lineage>
        <taxon>Eukaryota</taxon>
        <taxon>Metazoa</taxon>
        <taxon>Ecdysozoa</taxon>
        <taxon>Arthropoda</taxon>
        <taxon>Chelicerata</taxon>
        <taxon>Arachnida</taxon>
        <taxon>Pseudoscorpiones</taxon>
        <taxon>Cheliferoidea</taxon>
        <taxon>Chernetidae</taxon>
        <taxon>Cordylochernes</taxon>
    </lineage>
</organism>
<evidence type="ECO:0000256" key="3">
    <source>
        <dbReference type="ARBA" id="ARBA00008628"/>
    </source>
</evidence>
<keyword evidence="6" id="KW-0333">Golgi apparatus</keyword>
<reference evidence="12 13" key="1">
    <citation type="submission" date="2022-01" db="EMBL/GenBank/DDBJ databases">
        <title>A chromosomal length assembly of Cordylochernes scorpioides.</title>
        <authorList>
            <person name="Zeh D."/>
            <person name="Zeh J."/>
        </authorList>
    </citation>
    <scope>NUCLEOTIDE SEQUENCE [LARGE SCALE GENOMIC DNA]</scope>
    <source>
        <strain evidence="12">IN4F17</strain>
        <tissue evidence="12">Whole Body</tissue>
    </source>
</reference>
<dbReference type="InterPro" id="IPR031745">
    <property type="entry name" value="Vps53_C"/>
</dbReference>
<evidence type="ECO:0000259" key="11">
    <source>
        <dbReference type="Pfam" id="PF16854"/>
    </source>
</evidence>
<feature type="domain" description="Vps53 C-terminal" evidence="11">
    <location>
        <begin position="721"/>
        <end position="786"/>
    </location>
</feature>
<evidence type="ECO:0000256" key="7">
    <source>
        <dbReference type="ARBA" id="ARBA00023136"/>
    </source>
</evidence>
<proteinExistence type="inferred from homology"/>
<evidence type="ECO:0000256" key="2">
    <source>
        <dbReference type="ARBA" id="ARBA00004481"/>
    </source>
</evidence>
<protein>
    <recommendedName>
        <fullName evidence="4">Vacuolar protein sorting-associated protein 53 homolog</fullName>
    </recommendedName>
</protein>
<dbReference type="EMBL" id="CP092873">
    <property type="protein sequence ID" value="UYV74517.1"/>
    <property type="molecule type" value="Genomic_DNA"/>
</dbReference>
<keyword evidence="8" id="KW-0175">Coiled coil</keyword>
<keyword evidence="7" id="KW-0472">Membrane</keyword>
<evidence type="ECO:0000313" key="12">
    <source>
        <dbReference type="EMBL" id="UYV74517.1"/>
    </source>
</evidence>
<evidence type="ECO:0000259" key="10">
    <source>
        <dbReference type="Pfam" id="PF04100"/>
    </source>
</evidence>
<evidence type="ECO:0000256" key="8">
    <source>
        <dbReference type="SAM" id="Coils"/>
    </source>
</evidence>
<evidence type="ECO:0000256" key="4">
    <source>
        <dbReference type="ARBA" id="ARBA00014103"/>
    </source>
</evidence>
<keyword evidence="5" id="KW-0967">Endosome</keyword>
<dbReference type="PANTHER" id="PTHR12820:SF0">
    <property type="entry name" value="VACUOLAR PROTEIN SORTING-ASSOCIATED PROTEIN 53 HOMOLOG"/>
    <property type="match status" value="1"/>
</dbReference>
<dbReference type="InterPro" id="IPR039766">
    <property type="entry name" value="Vps53"/>
</dbReference>
<dbReference type="InterPro" id="IPR007234">
    <property type="entry name" value="Vps53_N"/>
</dbReference>
<name>A0ABY6L034_9ARAC</name>
<evidence type="ECO:0000313" key="13">
    <source>
        <dbReference type="Proteomes" id="UP001235939"/>
    </source>
</evidence>
<dbReference type="InterPro" id="IPR038260">
    <property type="entry name" value="Vps53_C_sf"/>
</dbReference>
<comment type="similarity">
    <text evidence="3">Belongs to the VPS53 family.</text>
</comment>
<dbReference type="Proteomes" id="UP001235939">
    <property type="component" value="Chromosome 11"/>
</dbReference>